<sequence>MSESSPGMEQIEQAMAVLAAARPDDLPYEFVYRLRAWHEQEVLRLEVKQPQQNYDWFAGQQN</sequence>
<dbReference type="Proteomes" id="UP001138997">
    <property type="component" value="Unassembled WGS sequence"/>
</dbReference>
<evidence type="ECO:0000313" key="1">
    <source>
        <dbReference type="EMBL" id="MCD5309513.1"/>
    </source>
</evidence>
<keyword evidence="2" id="KW-1185">Reference proteome</keyword>
<accession>A0A9X1NAL9</accession>
<evidence type="ECO:0000313" key="2">
    <source>
        <dbReference type="Proteomes" id="UP001138997"/>
    </source>
</evidence>
<gene>
    <name evidence="1" type="ORF">LR394_01270</name>
</gene>
<comment type="caution">
    <text evidence="1">The sequence shown here is derived from an EMBL/GenBank/DDBJ whole genome shotgun (WGS) entry which is preliminary data.</text>
</comment>
<reference evidence="1" key="1">
    <citation type="submission" date="2021-11" db="EMBL/GenBank/DDBJ databases">
        <title>Streptomyces corallinus and Kineosporia corallina sp. nov., two new coral-derived marine actinobacteria.</title>
        <authorList>
            <person name="Buangrab K."/>
            <person name="Sutthacheep M."/>
            <person name="Yeemin T."/>
            <person name="Harunari E."/>
            <person name="Igarashi Y."/>
            <person name="Sripreechasak P."/>
            <person name="Kanchanasin P."/>
            <person name="Tanasupawat S."/>
            <person name="Phongsopitanun W."/>
        </authorList>
    </citation>
    <scope>NUCLEOTIDE SEQUENCE</scope>
    <source>
        <strain evidence="1">JCM 31032</strain>
    </source>
</reference>
<proteinExistence type="predicted"/>
<organism evidence="1 2">
    <name type="scientific">Kineosporia babensis</name>
    <dbReference type="NCBI Taxonomy" id="499548"/>
    <lineage>
        <taxon>Bacteria</taxon>
        <taxon>Bacillati</taxon>
        <taxon>Actinomycetota</taxon>
        <taxon>Actinomycetes</taxon>
        <taxon>Kineosporiales</taxon>
        <taxon>Kineosporiaceae</taxon>
        <taxon>Kineosporia</taxon>
    </lineage>
</organism>
<protein>
    <submittedName>
        <fullName evidence="1">Uncharacterized protein</fullName>
    </submittedName>
</protein>
<dbReference type="AlphaFoldDB" id="A0A9X1NAL9"/>
<name>A0A9X1NAL9_9ACTN</name>
<dbReference type="RefSeq" id="WP_231438438.1">
    <property type="nucleotide sequence ID" value="NZ_JAJOMB010000001.1"/>
</dbReference>
<dbReference type="EMBL" id="JAJOMB010000001">
    <property type="protein sequence ID" value="MCD5309513.1"/>
    <property type="molecule type" value="Genomic_DNA"/>
</dbReference>